<organism evidence="3 4">
    <name type="scientific">Chlamydomonas eustigma</name>
    <dbReference type="NCBI Taxonomy" id="1157962"/>
    <lineage>
        <taxon>Eukaryota</taxon>
        <taxon>Viridiplantae</taxon>
        <taxon>Chlorophyta</taxon>
        <taxon>core chlorophytes</taxon>
        <taxon>Chlorophyceae</taxon>
        <taxon>CS clade</taxon>
        <taxon>Chlamydomonadales</taxon>
        <taxon>Chlamydomonadaceae</taxon>
        <taxon>Chlamydomonas</taxon>
    </lineage>
</organism>
<dbReference type="EMBL" id="BEGY01000047">
    <property type="protein sequence ID" value="GAX79907.1"/>
    <property type="molecule type" value="Genomic_DNA"/>
</dbReference>
<comment type="caution">
    <text evidence="3">The sequence shown here is derived from an EMBL/GenBank/DDBJ whole genome shotgun (WGS) entry which is preliminary data.</text>
</comment>
<gene>
    <name evidence="3" type="ORF">CEUSTIGMA_g7347.t1</name>
</gene>
<accession>A0A250XA12</accession>
<evidence type="ECO:0000256" key="1">
    <source>
        <dbReference type="SAM" id="Coils"/>
    </source>
</evidence>
<dbReference type="Proteomes" id="UP000232323">
    <property type="component" value="Unassembled WGS sequence"/>
</dbReference>
<sequence>MFFISLVTSYCYTRHDVAQVELGAAAYRDQQRELDRLRGEAEALICNKESESSHLGLQLQQAVSKLARKEADCNLSQVSALRCAQKLQREAMEEHSQCVQKQIVDAETLTEALNKAVERMDIAEQGKGQADLKMLDLKSRVQDLEQQLQRGKELQSDMQKQLEEKHKTISGLVQERQTLIENLGRSEILLSEATSVQELQRTRIFSLQHDIMRCEEHPKASSKRPQQTQQEVQGHRDDDQFEACMVPVLPHVFPVQETEMNAYDERKVGSETHVHSCWTAVQAVRSQSTVGITAHAGLAEDTAQPADKDGVAELDSTPIHNTSVGLSRLTQAAPLEPLASFHCLSDCTNLISIPSQLFSPKPGLLNTTTLSCGQDVVTVRSYKRESGTETKPREVKSAHMIQDDTEPGRGHPQHVETIRGNQGPERKHPQLVEQVQTAERFTGEGTQDIVGAEIPDAGDLNGDEGGSTLSLELTREFHKVAQDGLSHSASVSDCIRQDSSDGRVNTCAVSNTHSDTCQLQFQASATEHSSKEPGALNASGMLEKLDSKCGKISLSGLRKDATAADSSALMITVQQHGLHTSLSLKEDDMNATSKQPSEHVMTDLLGHVITVEPEIQARDEITGSGLPSKRKFESPSKIASLPAAPQCTSELDVLPRSEPTEKAPSVPLVLEVCEHVMQPTRAPAAPHVVHDLVPCTVKLVGQASTQATFEVVSEPVQSNCNPAEQISVQPSGEVNLEPVLQLTSKPALPATYGHCEIQQGTAVHIVAAEGESLGRGRPLSLASDLQLRLVENAQPTVMEPPQNTAVSSPPIMSGIKSLLVTKSQEVRPCFNCSTEDASDQVKAALLDNQQTDSSSHARPCPQGIISHENKGPAAVHSGIDQQSFCPTIVKEIEVLANPDTIVKEIEVLANPDTIVKEIEVLANPDTIVKEMEVLANPDTIVKEMEVLANPDTGNTAMKETTTMYDAVHTQTAEQGRIVIPSSEVCSETTSSSCCIAKRQRSAGNKRPADLDFPHFNPDAKQPRLLRGSATSCAPSLPTPCLVTAVEGHSCGSSPCKVDTLVQEVLTGHSNKRRHAEEMETLPAGKEGVPQALEVVGSSTEVLQGSTRLPLNSARGRIDNKNLAKGGGYSTCATGEEVLLIPLNPHFVPRDRHKVNVVTEGCHRGLEDRKQAIHVPEDYHDVKSRDAEQEVLELVHQPPAITAERESRRGDGSVLDALVKRGGLDLCENLEANRMSRKEDATMWSFVDTMPVLNMQRAPESLNKQRASDSLHVQKASDSLAKMGRAGNNEVHPHLASLSFGTSIHTKTIHTSIGVSIPHEASNTTIQHAGLEKPGPAASADTHVGNFQKLALPVTVPSSEAGTESLDTITRLQASQDSLDLEDEDKYWPIFDL</sequence>
<evidence type="ECO:0000256" key="2">
    <source>
        <dbReference type="SAM" id="MobiDB-lite"/>
    </source>
</evidence>
<evidence type="ECO:0000313" key="3">
    <source>
        <dbReference type="EMBL" id="GAX79907.1"/>
    </source>
</evidence>
<proteinExistence type="predicted"/>
<keyword evidence="1" id="KW-0175">Coiled coil</keyword>
<evidence type="ECO:0000313" key="4">
    <source>
        <dbReference type="Proteomes" id="UP000232323"/>
    </source>
</evidence>
<keyword evidence="4" id="KW-1185">Reference proteome</keyword>
<feature type="region of interest" description="Disordered" evidence="2">
    <location>
        <begin position="216"/>
        <end position="236"/>
    </location>
</feature>
<protein>
    <submittedName>
        <fullName evidence="3">Uncharacterized protein</fullName>
    </submittedName>
</protein>
<name>A0A250XA12_9CHLO</name>
<feature type="compositionally biased region" description="Polar residues" evidence="2">
    <location>
        <begin position="223"/>
        <end position="232"/>
    </location>
</feature>
<reference evidence="3 4" key="1">
    <citation type="submission" date="2017-08" db="EMBL/GenBank/DDBJ databases">
        <title>Acidophilic green algal genome provides insights into adaptation to an acidic environment.</title>
        <authorList>
            <person name="Hirooka S."/>
            <person name="Hirose Y."/>
            <person name="Kanesaki Y."/>
            <person name="Higuchi S."/>
            <person name="Fujiwara T."/>
            <person name="Onuma R."/>
            <person name="Era A."/>
            <person name="Ohbayashi R."/>
            <person name="Uzuka A."/>
            <person name="Nozaki H."/>
            <person name="Yoshikawa H."/>
            <person name="Miyagishima S.Y."/>
        </authorList>
    </citation>
    <scope>NUCLEOTIDE SEQUENCE [LARGE SCALE GENOMIC DNA]</scope>
    <source>
        <strain evidence="3 4">NIES-2499</strain>
    </source>
</reference>
<feature type="coiled-coil region" evidence="1">
    <location>
        <begin position="106"/>
        <end position="164"/>
    </location>
</feature>